<keyword evidence="2" id="KW-1185">Reference proteome</keyword>
<accession>A0A9D5HFE3</accession>
<gene>
    <name evidence="1" type="ORF">J5N97_016444</name>
</gene>
<name>A0A9D5HFE3_9LILI</name>
<comment type="caution">
    <text evidence="1">The sequence shown here is derived from an EMBL/GenBank/DDBJ whole genome shotgun (WGS) entry which is preliminary data.</text>
</comment>
<dbReference type="Proteomes" id="UP001085076">
    <property type="component" value="Miscellaneous, Linkage group lg04"/>
</dbReference>
<dbReference type="AlphaFoldDB" id="A0A9D5HFE3"/>
<evidence type="ECO:0000313" key="2">
    <source>
        <dbReference type="Proteomes" id="UP001085076"/>
    </source>
</evidence>
<reference evidence="1" key="1">
    <citation type="submission" date="2021-03" db="EMBL/GenBank/DDBJ databases">
        <authorList>
            <person name="Li Z."/>
            <person name="Yang C."/>
        </authorList>
    </citation>
    <scope>NUCLEOTIDE SEQUENCE</scope>
    <source>
        <strain evidence="1">Dzin_1.0</strain>
        <tissue evidence="1">Leaf</tissue>
    </source>
</reference>
<evidence type="ECO:0000313" key="1">
    <source>
        <dbReference type="EMBL" id="KAJ0974479.1"/>
    </source>
</evidence>
<reference evidence="1" key="2">
    <citation type="journal article" date="2022" name="Hortic Res">
        <title>The genome of Dioscorea zingiberensis sheds light on the biosynthesis, origin and evolution of the medicinally important diosgenin saponins.</title>
        <authorList>
            <person name="Li Y."/>
            <person name="Tan C."/>
            <person name="Li Z."/>
            <person name="Guo J."/>
            <person name="Li S."/>
            <person name="Chen X."/>
            <person name="Wang C."/>
            <person name="Dai X."/>
            <person name="Yang H."/>
            <person name="Song W."/>
            <person name="Hou L."/>
            <person name="Xu J."/>
            <person name="Tong Z."/>
            <person name="Xu A."/>
            <person name="Yuan X."/>
            <person name="Wang W."/>
            <person name="Yang Q."/>
            <person name="Chen L."/>
            <person name="Sun Z."/>
            <person name="Wang K."/>
            <person name="Pan B."/>
            <person name="Chen J."/>
            <person name="Bao Y."/>
            <person name="Liu F."/>
            <person name="Qi X."/>
            <person name="Gang D.R."/>
            <person name="Wen J."/>
            <person name="Li J."/>
        </authorList>
    </citation>
    <scope>NUCLEOTIDE SEQUENCE</scope>
    <source>
        <strain evidence="1">Dzin_1.0</strain>
    </source>
</reference>
<sequence>MCSTFMYLNLPTCIMHLTKGVGRFLALGTLNPVVQERSRVELIDCISYYDSTKDFNIWKSCKYQKNNIFVVLYFVLHKLNPSFTGLALCTTGQDKTGIQQNSALIK</sequence>
<proteinExistence type="predicted"/>
<dbReference type="EMBL" id="JAGGNH010000004">
    <property type="protein sequence ID" value="KAJ0974479.1"/>
    <property type="molecule type" value="Genomic_DNA"/>
</dbReference>
<organism evidence="1 2">
    <name type="scientific">Dioscorea zingiberensis</name>
    <dbReference type="NCBI Taxonomy" id="325984"/>
    <lineage>
        <taxon>Eukaryota</taxon>
        <taxon>Viridiplantae</taxon>
        <taxon>Streptophyta</taxon>
        <taxon>Embryophyta</taxon>
        <taxon>Tracheophyta</taxon>
        <taxon>Spermatophyta</taxon>
        <taxon>Magnoliopsida</taxon>
        <taxon>Liliopsida</taxon>
        <taxon>Dioscoreales</taxon>
        <taxon>Dioscoreaceae</taxon>
        <taxon>Dioscorea</taxon>
    </lineage>
</organism>
<protein>
    <submittedName>
        <fullName evidence="1">Uncharacterized protein</fullName>
    </submittedName>
</protein>